<keyword evidence="4" id="KW-1185">Reference proteome</keyword>
<proteinExistence type="predicted"/>
<accession>A0A5B9E3J9</accession>
<keyword evidence="2" id="KW-1133">Transmembrane helix</keyword>
<sequence>MNRHLTDEQFTDLLLGLDDGTATAHLNSCEHCRQEMARVEETMGMLRDASMDWSRQRVAEMPTPQPGFFERLGLSFRPAAGMAMAAVLAVAVAVPFLIRDNDAPQQAAVQHMSPVPTAEQIAADNELMSAINQEIAQPAAQHEAAFANESGKARTTKR</sequence>
<evidence type="ECO:0000313" key="3">
    <source>
        <dbReference type="EMBL" id="QEE26832.1"/>
    </source>
</evidence>
<feature type="region of interest" description="Disordered" evidence="1">
    <location>
        <begin position="139"/>
        <end position="158"/>
    </location>
</feature>
<evidence type="ECO:0000256" key="1">
    <source>
        <dbReference type="SAM" id="MobiDB-lite"/>
    </source>
</evidence>
<dbReference type="AlphaFoldDB" id="A0A5B9E3J9"/>
<name>A0A5B9E3J9_9BACT</name>
<organism evidence="3 4">
    <name type="scientific">Terriglobus albidus</name>
    <dbReference type="NCBI Taxonomy" id="1592106"/>
    <lineage>
        <taxon>Bacteria</taxon>
        <taxon>Pseudomonadati</taxon>
        <taxon>Acidobacteriota</taxon>
        <taxon>Terriglobia</taxon>
        <taxon>Terriglobales</taxon>
        <taxon>Acidobacteriaceae</taxon>
        <taxon>Terriglobus</taxon>
    </lineage>
</organism>
<keyword evidence="2" id="KW-0472">Membrane</keyword>
<keyword evidence="2" id="KW-0812">Transmembrane</keyword>
<dbReference type="RefSeq" id="WP_147645982.1">
    <property type="nucleotide sequence ID" value="NZ_CP042806.1"/>
</dbReference>
<dbReference type="Gene3D" id="1.10.10.1320">
    <property type="entry name" value="Anti-sigma factor, zinc-finger domain"/>
    <property type="match status" value="1"/>
</dbReference>
<reference evidence="3 4" key="1">
    <citation type="submission" date="2019-08" db="EMBL/GenBank/DDBJ databases">
        <title>Complete genome sequence of Terriglobus albidus strain ORNL.</title>
        <authorList>
            <person name="Podar M."/>
        </authorList>
    </citation>
    <scope>NUCLEOTIDE SEQUENCE [LARGE SCALE GENOMIC DNA]</scope>
    <source>
        <strain evidence="3 4">ORNL</strain>
    </source>
</reference>
<dbReference type="OrthoDB" id="9885485at2"/>
<dbReference type="EMBL" id="CP042806">
    <property type="protein sequence ID" value="QEE26832.1"/>
    <property type="molecule type" value="Genomic_DNA"/>
</dbReference>
<evidence type="ECO:0000313" key="4">
    <source>
        <dbReference type="Proteomes" id="UP000321820"/>
    </source>
</evidence>
<dbReference type="InterPro" id="IPR041916">
    <property type="entry name" value="Anti_sigma_zinc_sf"/>
</dbReference>
<dbReference type="Proteomes" id="UP000321820">
    <property type="component" value="Chromosome"/>
</dbReference>
<dbReference type="KEGG" id="talb:FTW19_01715"/>
<feature type="compositionally biased region" description="Low complexity" evidence="1">
    <location>
        <begin position="139"/>
        <end position="149"/>
    </location>
</feature>
<evidence type="ECO:0008006" key="5">
    <source>
        <dbReference type="Google" id="ProtNLM"/>
    </source>
</evidence>
<protein>
    <recommendedName>
        <fullName evidence="5">Zinc-finger domain-containing protein</fullName>
    </recommendedName>
</protein>
<evidence type="ECO:0000256" key="2">
    <source>
        <dbReference type="SAM" id="Phobius"/>
    </source>
</evidence>
<gene>
    <name evidence="3" type="ORF">FTW19_01715</name>
</gene>
<feature type="transmembrane region" description="Helical" evidence="2">
    <location>
        <begin position="79"/>
        <end position="98"/>
    </location>
</feature>